<dbReference type="OrthoDB" id="74957at2157"/>
<gene>
    <name evidence="1" type="ORF">ASJ82_05040</name>
</gene>
<protein>
    <submittedName>
        <fullName evidence="1">Uncharacterized protein</fullName>
    </submittedName>
</protein>
<dbReference type="RefSeq" id="WP_095608078.1">
    <property type="nucleotide sequence ID" value="NZ_CAUHCB010000001.1"/>
</dbReference>
<organism evidence="1 2">
    <name type="scientific">Methanosphaera cuniculi</name>
    <dbReference type="NCBI Taxonomy" id="1077256"/>
    <lineage>
        <taxon>Archaea</taxon>
        <taxon>Methanobacteriati</taxon>
        <taxon>Methanobacteriota</taxon>
        <taxon>Methanomada group</taxon>
        <taxon>Methanobacteria</taxon>
        <taxon>Methanobacteriales</taxon>
        <taxon>Methanobacteriaceae</taxon>
        <taxon>Methanosphaera</taxon>
    </lineage>
</organism>
<keyword evidence="2" id="KW-1185">Reference proteome</keyword>
<dbReference type="Proteomes" id="UP000217528">
    <property type="component" value="Unassembled WGS sequence"/>
</dbReference>
<evidence type="ECO:0000313" key="2">
    <source>
        <dbReference type="Proteomes" id="UP000217528"/>
    </source>
</evidence>
<reference evidence="1 2" key="1">
    <citation type="journal article" date="2017" name="BMC Genomics">
        <title>Genomic analysis of methanogenic archaea reveals a shift towards energy conservation.</title>
        <authorList>
            <person name="Gilmore S.P."/>
            <person name="Henske J.K."/>
            <person name="Sexton J.A."/>
            <person name="Solomon K.V."/>
            <person name="Seppala S."/>
            <person name="Yoo J.I."/>
            <person name="Huyett L.M."/>
            <person name="Pressman A."/>
            <person name="Cogan J.Z."/>
            <person name="Kivenson V."/>
            <person name="Peng X."/>
            <person name="Tan Y."/>
            <person name="Valentine D.L."/>
            <person name="O'Malley M.A."/>
        </authorList>
    </citation>
    <scope>NUCLEOTIDE SEQUENCE [LARGE SCALE GENOMIC DNA]</scope>
    <source>
        <strain evidence="1 2">1R-7</strain>
    </source>
</reference>
<proteinExistence type="predicted"/>
<dbReference type="AlphaFoldDB" id="A0A2A2HFG0"/>
<accession>A0A2A2HFG0</accession>
<dbReference type="EMBL" id="LMVN01000003">
    <property type="protein sequence ID" value="PAV08014.1"/>
    <property type="molecule type" value="Genomic_DNA"/>
</dbReference>
<sequence>MKMISFGIDISDNDISCSEELIIAVEDDLYKIEDAGAQFARITNITGDDLVITAVIDDDDKLKEVNQAIFDVLKNNALGFEDLNGVGKTEQEAGEGISYVEIDLNKKFYPDAIIVAFDTYCGEAFVDDVAKQAYNAAKGIDGVADIGVSSTKGIKHIPGVGYVSSKTDDPVVVVAVEDIHQVGVIAGAIIGAVLGYRNTYLVKRGTPTNVIPGSVIFTVSAILNSNVMDLAEPFSYIMRLLKK</sequence>
<name>A0A2A2HFG0_9EURY</name>
<evidence type="ECO:0000313" key="1">
    <source>
        <dbReference type="EMBL" id="PAV08014.1"/>
    </source>
</evidence>
<comment type="caution">
    <text evidence="1">The sequence shown here is derived from an EMBL/GenBank/DDBJ whole genome shotgun (WGS) entry which is preliminary data.</text>
</comment>